<comment type="caution">
    <text evidence="1">The sequence shown here is derived from an EMBL/GenBank/DDBJ whole genome shotgun (WGS) entry which is preliminary data.</text>
</comment>
<keyword evidence="2" id="KW-1185">Reference proteome</keyword>
<dbReference type="EMBL" id="JACBZD010000001">
    <property type="protein sequence ID" value="NYI06010.1"/>
    <property type="molecule type" value="Genomic_DNA"/>
</dbReference>
<accession>A0A852ZXP1</accession>
<dbReference type="AlphaFoldDB" id="A0A852ZXP1"/>
<proteinExistence type="predicted"/>
<organism evidence="1 2">
    <name type="scientific">Allostreptomyces psammosilenae</name>
    <dbReference type="NCBI Taxonomy" id="1892865"/>
    <lineage>
        <taxon>Bacteria</taxon>
        <taxon>Bacillati</taxon>
        <taxon>Actinomycetota</taxon>
        <taxon>Actinomycetes</taxon>
        <taxon>Kitasatosporales</taxon>
        <taxon>Streptomycetaceae</taxon>
        <taxon>Allostreptomyces</taxon>
    </lineage>
</organism>
<sequence>MTRKHMRIDVFADSDSRWKWGALLARQIDGDAELHAHFLRGRATPTRRQLEEVGVRPDFAREVTMAELLADSGLRTADVVILAGVGGTIASALHGLRRAWGDAPRRPVVVTGYVGVVYEKLTDGLLLRAGADVVLANSAADVDRFRAVYEPLGVDPDSVVRTALPFLGGAPYEPAASERGERRYTVCFVTQPSSPADRAERMYLIRRAAEHARRHPERDVLVKLRSRPGEHTTHIEEYPYQHLVRRLPNGAPPNLQLVYGNMSDVLDRTDLCVTVSSTAALEAMYRGIPTAVLTDLGVREVLGNHQFVGSGCATSWDAIDAGAAPVADPAWLRRHGVDDDEPFRALRERIGELRAAEALPPLRPYYTVENAGGYLPRILARNGLDPQGVPLRGFNDSAAAQAGPVPAAQRVVREVVRNGARTAYRVAVQRVAPAVRRWGQL</sequence>
<gene>
    <name evidence="1" type="ORF">FHU37_002953</name>
</gene>
<dbReference type="InterPro" id="IPR046561">
    <property type="entry name" value="DUF6716"/>
</dbReference>
<protein>
    <submittedName>
        <fullName evidence="1">Uncharacterized protein</fullName>
    </submittedName>
</protein>
<name>A0A852ZXP1_9ACTN</name>
<dbReference type="SUPFAM" id="SSF53756">
    <property type="entry name" value="UDP-Glycosyltransferase/glycogen phosphorylase"/>
    <property type="match status" value="1"/>
</dbReference>
<evidence type="ECO:0000313" key="1">
    <source>
        <dbReference type="EMBL" id="NYI06010.1"/>
    </source>
</evidence>
<dbReference type="Proteomes" id="UP000567795">
    <property type="component" value="Unassembled WGS sequence"/>
</dbReference>
<evidence type="ECO:0000313" key="2">
    <source>
        <dbReference type="Proteomes" id="UP000567795"/>
    </source>
</evidence>
<dbReference type="Pfam" id="PF20471">
    <property type="entry name" value="DUF6716"/>
    <property type="match status" value="1"/>
</dbReference>
<reference evidence="1 2" key="1">
    <citation type="submission" date="2020-07" db="EMBL/GenBank/DDBJ databases">
        <title>Sequencing the genomes of 1000 actinobacteria strains.</title>
        <authorList>
            <person name="Klenk H.-P."/>
        </authorList>
    </citation>
    <scope>NUCLEOTIDE SEQUENCE [LARGE SCALE GENOMIC DNA]</scope>
    <source>
        <strain evidence="1 2">DSM 42178</strain>
    </source>
</reference>